<evidence type="ECO:0000259" key="9">
    <source>
        <dbReference type="PROSITE" id="PS50893"/>
    </source>
</evidence>
<reference evidence="10 11" key="2">
    <citation type="journal article" date="2011" name="Stand. Genomic Sci.">
        <title>Complete genome sequence of Desulfurococcus mucosus type strain (O7/1).</title>
        <authorList>
            <person name="Wirth R."/>
            <person name="Chertkov O."/>
            <person name="Held B."/>
            <person name="Lapidus A."/>
            <person name="Nolan M."/>
            <person name="Lucas S."/>
            <person name="Hammon N."/>
            <person name="Deshpande S."/>
            <person name="Cheng J.F."/>
            <person name="Tapia R."/>
            <person name="Han C."/>
            <person name="Goodwin L."/>
            <person name="Pitluck S."/>
            <person name="Liolios K."/>
            <person name="Ioanna P."/>
            <person name="Ivanova N."/>
            <person name="Mavromatis K."/>
            <person name="Mikhailova N."/>
            <person name="Pati A."/>
            <person name="Chen A."/>
            <person name="Palaniappan K."/>
            <person name="Land M."/>
            <person name="Hauser L."/>
            <person name="Chang Y.J."/>
            <person name="Jeffries C.D."/>
            <person name="Bilek Y."/>
            <person name="Hader T."/>
            <person name="Rohde M."/>
            <person name="Spring S."/>
            <person name="Sikorski J."/>
            <person name="Goker M."/>
            <person name="Woyke T."/>
            <person name="Bristow J."/>
            <person name="Eisen J.A."/>
            <person name="Markowitz V."/>
            <person name="Hugenholtz P."/>
            <person name="Kyrpides N.C."/>
            <person name="Klenk H.P."/>
        </authorList>
    </citation>
    <scope>NUCLEOTIDE SEQUENCE [LARGE SCALE GENOMIC DNA]</scope>
    <source>
        <strain evidence="11">ATCC 35584 / DSM 2162 / JCM 9187 / O7/1</strain>
    </source>
</reference>
<evidence type="ECO:0000256" key="8">
    <source>
        <dbReference type="ARBA" id="ARBA00023136"/>
    </source>
</evidence>
<name>E8R728_DESM0</name>
<dbReference type="PANTHER" id="PTHR42771:SF3">
    <property type="entry name" value="PETROBACTIN IMPORT ATP-BINDING PROTEIN YCLP"/>
    <property type="match status" value="1"/>
</dbReference>
<evidence type="ECO:0000313" key="10">
    <source>
        <dbReference type="EMBL" id="ADV64461.1"/>
    </source>
</evidence>
<dbReference type="PANTHER" id="PTHR42771">
    <property type="entry name" value="IRON(3+)-HYDROXAMATE IMPORT ATP-BINDING PROTEIN FHUC"/>
    <property type="match status" value="1"/>
</dbReference>
<comment type="subcellular location">
    <subcellularLocation>
        <location evidence="1">Cell membrane</location>
        <topology evidence="1">Peripheral membrane protein</topology>
    </subcellularLocation>
</comment>
<accession>E8R728</accession>
<dbReference type="InterPro" id="IPR017871">
    <property type="entry name" value="ABC_transporter-like_CS"/>
</dbReference>
<dbReference type="GO" id="GO:0005524">
    <property type="term" value="F:ATP binding"/>
    <property type="evidence" value="ECO:0007669"/>
    <property type="project" value="UniProtKB-KW"/>
</dbReference>
<dbReference type="GeneID" id="10152830"/>
<dbReference type="PROSITE" id="PS50893">
    <property type="entry name" value="ABC_TRANSPORTER_2"/>
    <property type="match status" value="1"/>
</dbReference>
<dbReference type="InterPro" id="IPR003439">
    <property type="entry name" value="ABC_transporter-like_ATP-bd"/>
</dbReference>
<dbReference type="KEGG" id="dmu:Desmu_0142"/>
<evidence type="ECO:0000256" key="2">
    <source>
        <dbReference type="ARBA" id="ARBA00022448"/>
    </source>
</evidence>
<keyword evidence="5" id="KW-0067">ATP-binding</keyword>
<evidence type="ECO:0000256" key="7">
    <source>
        <dbReference type="ARBA" id="ARBA00023065"/>
    </source>
</evidence>
<evidence type="ECO:0000256" key="4">
    <source>
        <dbReference type="ARBA" id="ARBA00022741"/>
    </source>
</evidence>
<dbReference type="PROSITE" id="PS00211">
    <property type="entry name" value="ABC_TRANSPORTER_1"/>
    <property type="match status" value="1"/>
</dbReference>
<sequence>MLRGKDVVVEYRGGLKALWKASFQIPGNKVTCLMGPNASGKTTLLRAVARLVEYRGSILIDGLEASRMPLAVLSKILSYGSPTSVSTSLSLRVREILEMALYPLKNIDVEKAVEEASMELDITMLLDRYVGELSSGELQRVVIASALVKNPRYLLLDEPDAHVDVGFKPVLSRVLRRRAASSTIVVATHDPVFASCTCDHVIVLRSGSIVFEGGFDELLENLGVLEETYGVGFTVSNAPNGRRIILPYY</sequence>
<reference evidence="11" key="1">
    <citation type="submission" date="2010-11" db="EMBL/GenBank/DDBJ databases">
        <title>The complete genome of Desulfurococcus mucosus DSM 2162.</title>
        <authorList>
            <consortium name="US DOE Joint Genome Institute (JGI-PGF)"/>
            <person name="Lucas S."/>
            <person name="Copeland A."/>
            <person name="Lapidus A."/>
            <person name="Bruce D."/>
            <person name="Goodwin L."/>
            <person name="Pitluck S."/>
            <person name="Kyrpides N."/>
            <person name="Mavromatis K."/>
            <person name="Pagani I."/>
            <person name="Ivanova N."/>
            <person name="Ovchinnikova G."/>
            <person name="Chertkov O."/>
            <person name="Held B."/>
            <person name="Brettin T."/>
            <person name="Detter J.C."/>
            <person name="Tapia R."/>
            <person name="Han C."/>
            <person name="Land M."/>
            <person name="Hauser L."/>
            <person name="Markowitz V."/>
            <person name="Cheng J.-F."/>
            <person name="Hugenholtz P."/>
            <person name="Woyke T."/>
            <person name="Wu D."/>
            <person name="Wirth R."/>
            <person name="Bilek Y."/>
            <person name="Hader T."/>
            <person name="Klenk H.-P."/>
            <person name="Eisen J.A."/>
        </authorList>
    </citation>
    <scope>NUCLEOTIDE SEQUENCE [LARGE SCALE GENOMIC DNA]</scope>
    <source>
        <strain evidence="11">ATCC 35584 / DSM 2162 / JCM 9187 / O7/1</strain>
    </source>
</reference>
<keyword evidence="11" id="KW-1185">Reference proteome</keyword>
<dbReference type="Gene3D" id="3.40.50.300">
    <property type="entry name" value="P-loop containing nucleotide triphosphate hydrolases"/>
    <property type="match status" value="1"/>
</dbReference>
<keyword evidence="7" id="KW-0406">Ion transport</keyword>
<dbReference type="OrthoDB" id="18368at2157"/>
<dbReference type="RefSeq" id="WP_013561683.1">
    <property type="nucleotide sequence ID" value="NC_014961.1"/>
</dbReference>
<dbReference type="EMBL" id="CP002363">
    <property type="protein sequence ID" value="ADV64461.1"/>
    <property type="molecule type" value="Genomic_DNA"/>
</dbReference>
<keyword evidence="8" id="KW-0472">Membrane</keyword>
<dbReference type="InterPro" id="IPR003593">
    <property type="entry name" value="AAA+_ATPase"/>
</dbReference>
<dbReference type="AlphaFoldDB" id="E8R728"/>
<dbReference type="Pfam" id="PF00005">
    <property type="entry name" value="ABC_tran"/>
    <property type="match status" value="1"/>
</dbReference>
<gene>
    <name evidence="10" type="ordered locus">Desmu_0142</name>
</gene>
<organism evidence="10 11">
    <name type="scientific">Desulfurococcus mucosus (strain ATCC 35584 / DSM 2162 / JCM 9187 / O7/1)</name>
    <dbReference type="NCBI Taxonomy" id="765177"/>
    <lineage>
        <taxon>Archaea</taxon>
        <taxon>Thermoproteota</taxon>
        <taxon>Thermoprotei</taxon>
        <taxon>Desulfurococcales</taxon>
        <taxon>Desulfurococcaceae</taxon>
        <taxon>Desulfurococcus</taxon>
    </lineage>
</organism>
<evidence type="ECO:0000256" key="1">
    <source>
        <dbReference type="ARBA" id="ARBA00004202"/>
    </source>
</evidence>
<dbReference type="Proteomes" id="UP000001068">
    <property type="component" value="Chromosome"/>
</dbReference>
<dbReference type="SUPFAM" id="SSF52540">
    <property type="entry name" value="P-loop containing nucleoside triphosphate hydrolases"/>
    <property type="match status" value="1"/>
</dbReference>
<dbReference type="GO" id="GO:0006811">
    <property type="term" value="P:monoatomic ion transport"/>
    <property type="evidence" value="ECO:0007669"/>
    <property type="project" value="UniProtKB-KW"/>
</dbReference>
<dbReference type="STRING" id="765177.Desmu_0142"/>
<evidence type="ECO:0000256" key="3">
    <source>
        <dbReference type="ARBA" id="ARBA00022475"/>
    </source>
</evidence>
<feature type="domain" description="ABC transporter" evidence="9">
    <location>
        <begin position="2"/>
        <end position="231"/>
    </location>
</feature>
<evidence type="ECO:0000313" key="11">
    <source>
        <dbReference type="Proteomes" id="UP000001068"/>
    </source>
</evidence>
<keyword evidence="2" id="KW-0813">Transport</keyword>
<dbReference type="HOGENOM" id="CLU_000604_1_11_2"/>
<proteinExistence type="predicted"/>
<protein>
    <submittedName>
        <fullName evidence="10">ABC transporter related protein</fullName>
    </submittedName>
</protein>
<dbReference type="SMART" id="SM00382">
    <property type="entry name" value="AAA"/>
    <property type="match status" value="1"/>
</dbReference>
<dbReference type="InterPro" id="IPR027417">
    <property type="entry name" value="P-loop_NTPase"/>
</dbReference>
<dbReference type="eggNOG" id="arCOG00198">
    <property type="taxonomic scope" value="Archaea"/>
</dbReference>
<keyword evidence="3" id="KW-1003">Cell membrane</keyword>
<keyword evidence="4" id="KW-0547">Nucleotide-binding</keyword>
<dbReference type="GO" id="GO:0005886">
    <property type="term" value="C:plasma membrane"/>
    <property type="evidence" value="ECO:0007669"/>
    <property type="project" value="UniProtKB-SubCell"/>
</dbReference>
<evidence type="ECO:0000256" key="5">
    <source>
        <dbReference type="ARBA" id="ARBA00022840"/>
    </source>
</evidence>
<dbReference type="InterPro" id="IPR051535">
    <property type="entry name" value="Siderophore_ABC-ATPase"/>
</dbReference>
<dbReference type="GO" id="GO:0016887">
    <property type="term" value="F:ATP hydrolysis activity"/>
    <property type="evidence" value="ECO:0007669"/>
    <property type="project" value="InterPro"/>
</dbReference>
<keyword evidence="6" id="KW-0408">Iron</keyword>
<evidence type="ECO:0000256" key="6">
    <source>
        <dbReference type="ARBA" id="ARBA00023004"/>
    </source>
</evidence>